<dbReference type="RefSeq" id="XP_008476281.1">
    <property type="nucleotide sequence ID" value="XM_008478059.1"/>
</dbReference>
<gene>
    <name evidence="3" type="primary">LOC103513246</name>
</gene>
<organism evidence="2 3">
    <name type="scientific">Diaphorina citri</name>
    <name type="common">Asian citrus psyllid</name>
    <dbReference type="NCBI Taxonomy" id="121845"/>
    <lineage>
        <taxon>Eukaryota</taxon>
        <taxon>Metazoa</taxon>
        <taxon>Ecdysozoa</taxon>
        <taxon>Arthropoda</taxon>
        <taxon>Hexapoda</taxon>
        <taxon>Insecta</taxon>
        <taxon>Pterygota</taxon>
        <taxon>Neoptera</taxon>
        <taxon>Paraneoptera</taxon>
        <taxon>Hemiptera</taxon>
        <taxon>Sternorrhyncha</taxon>
        <taxon>Psylloidea</taxon>
        <taxon>Psyllidae</taxon>
        <taxon>Diaphorininae</taxon>
        <taxon>Diaphorina</taxon>
    </lineage>
</organism>
<evidence type="ECO:0000313" key="2">
    <source>
        <dbReference type="Proteomes" id="UP000079169"/>
    </source>
</evidence>
<dbReference type="CDD" id="cd16118">
    <property type="entry name" value="UBX2_UBXN9"/>
    <property type="match status" value="1"/>
</dbReference>
<dbReference type="PaxDb" id="121845-A0A1S3D833"/>
<dbReference type="GO" id="GO:0012506">
    <property type="term" value="C:vesicle membrane"/>
    <property type="evidence" value="ECO:0007669"/>
    <property type="project" value="TreeGrafter"/>
</dbReference>
<evidence type="ECO:0000259" key="1">
    <source>
        <dbReference type="Pfam" id="PF00789"/>
    </source>
</evidence>
<dbReference type="Proteomes" id="UP000079169">
    <property type="component" value="Unplaced"/>
</dbReference>
<dbReference type="GO" id="GO:0005634">
    <property type="term" value="C:nucleus"/>
    <property type="evidence" value="ECO:0007669"/>
    <property type="project" value="TreeGrafter"/>
</dbReference>
<dbReference type="GO" id="GO:0005737">
    <property type="term" value="C:cytoplasm"/>
    <property type="evidence" value="ECO:0007669"/>
    <property type="project" value="TreeGrafter"/>
</dbReference>
<dbReference type="GO" id="GO:0006886">
    <property type="term" value="P:intracellular protein transport"/>
    <property type="evidence" value="ECO:0007669"/>
    <property type="project" value="TreeGrafter"/>
</dbReference>
<dbReference type="InterPro" id="IPR001012">
    <property type="entry name" value="UBX_dom"/>
</dbReference>
<keyword evidence="2" id="KW-1185">Reference proteome</keyword>
<dbReference type="PANTHER" id="PTHR46467">
    <property type="entry name" value="TETHER CONTAINING UBX DOMAIN FOR GLUT4"/>
    <property type="match status" value="1"/>
</dbReference>
<dbReference type="InterPro" id="IPR029071">
    <property type="entry name" value="Ubiquitin-like_domsf"/>
</dbReference>
<dbReference type="STRING" id="121845.A0A1S3D833"/>
<dbReference type="AlphaFoldDB" id="A0A1S3D833"/>
<accession>A0A1S3D833</accession>
<sequence>DQLENGALMTKAMRDLNSAKRTLATLHQYNYSVVRLHLPNGHVVQALFKPLESIGKVKAYVRQFLISPDLDFYIYLTPPKTILQDSATLLDLRCVPTSNFYLGVREDSLQQSGCGVSSQDRNLTEDKIPEEVKEGTKGLRLGFTK</sequence>
<protein>
    <submittedName>
        <fullName evidence="3">Tether containing UBX domain for GLUT4</fullName>
    </submittedName>
</protein>
<dbReference type="KEGG" id="dci:103513246"/>
<dbReference type="Pfam" id="PF00789">
    <property type="entry name" value="UBX"/>
    <property type="match status" value="1"/>
</dbReference>
<feature type="domain" description="UBX" evidence="1">
    <location>
        <begin position="29"/>
        <end position="98"/>
    </location>
</feature>
<reference evidence="3" key="1">
    <citation type="submission" date="2025-08" db="UniProtKB">
        <authorList>
            <consortium name="RefSeq"/>
        </authorList>
    </citation>
    <scope>IDENTIFICATION</scope>
</reference>
<dbReference type="GO" id="GO:0042593">
    <property type="term" value="P:glucose homeostasis"/>
    <property type="evidence" value="ECO:0007669"/>
    <property type="project" value="TreeGrafter"/>
</dbReference>
<dbReference type="Gene3D" id="3.10.20.90">
    <property type="entry name" value="Phosphatidylinositol 3-kinase Catalytic Subunit, Chain A, domain 1"/>
    <property type="match status" value="1"/>
</dbReference>
<dbReference type="GeneID" id="103513246"/>
<dbReference type="SUPFAM" id="SSF54236">
    <property type="entry name" value="Ubiquitin-like"/>
    <property type="match status" value="1"/>
</dbReference>
<name>A0A1S3D833_DIACI</name>
<proteinExistence type="predicted"/>
<dbReference type="PANTHER" id="PTHR46467:SF1">
    <property type="entry name" value="TETHER CONTAINING UBX DOMAIN FOR GLUT4"/>
    <property type="match status" value="1"/>
</dbReference>
<feature type="non-terminal residue" evidence="3">
    <location>
        <position position="1"/>
    </location>
</feature>
<evidence type="ECO:0000313" key="3">
    <source>
        <dbReference type="RefSeq" id="XP_008476281.1"/>
    </source>
</evidence>